<dbReference type="HOGENOM" id="CLU_116175_3_0_9"/>
<dbReference type="SUPFAM" id="SSF52728">
    <property type="entry name" value="PTS IIb component"/>
    <property type="match status" value="1"/>
</dbReference>
<organism evidence="9 10">
    <name type="scientific">Holdemania filiformis DSM 12042</name>
    <dbReference type="NCBI Taxonomy" id="545696"/>
    <lineage>
        <taxon>Bacteria</taxon>
        <taxon>Bacillati</taxon>
        <taxon>Bacillota</taxon>
        <taxon>Erysipelotrichia</taxon>
        <taxon>Erysipelotrichales</taxon>
        <taxon>Erysipelotrichaceae</taxon>
        <taxon>Holdemania</taxon>
    </lineage>
</organism>
<evidence type="ECO:0000256" key="5">
    <source>
        <dbReference type="ARBA" id="ARBA00022679"/>
    </source>
</evidence>
<comment type="caution">
    <text evidence="9">The sequence shown here is derived from an EMBL/GenBank/DDBJ whole genome shotgun (WGS) entry which is preliminary data.</text>
</comment>
<keyword evidence="2" id="KW-0813">Transport</keyword>
<evidence type="ECO:0000256" key="1">
    <source>
        <dbReference type="ARBA" id="ARBA00004496"/>
    </source>
</evidence>
<proteinExistence type="predicted"/>
<dbReference type="RefSeq" id="WP_006058159.1">
    <property type="nucleotide sequence ID" value="NZ_GG657553.1"/>
</dbReference>
<dbReference type="Gene3D" id="3.40.35.10">
    <property type="entry name" value="Phosphotransferase system, sorbose subfamily IIB component"/>
    <property type="match status" value="1"/>
</dbReference>
<dbReference type="GO" id="GO:0008982">
    <property type="term" value="F:protein-N(PI)-phosphohistidine-sugar phosphotransferase activity"/>
    <property type="evidence" value="ECO:0007669"/>
    <property type="project" value="InterPro"/>
</dbReference>
<evidence type="ECO:0000256" key="4">
    <source>
        <dbReference type="ARBA" id="ARBA00022597"/>
    </source>
</evidence>
<evidence type="ECO:0000256" key="7">
    <source>
        <dbReference type="ARBA" id="ARBA00022777"/>
    </source>
</evidence>
<protein>
    <submittedName>
        <fullName evidence="9">PTS system sorbose subfamily IIB component</fullName>
    </submittedName>
</protein>
<dbReference type="PROSITE" id="PS51101">
    <property type="entry name" value="PTS_EIIB_TYPE_4"/>
    <property type="match status" value="1"/>
</dbReference>
<sequence length="156" mass="17586">MEIVNVRIDSRLIHGQVAAMWTGVLKATRIMVIDNMVVKNEMMKRMLKMACPGGLKLSILNTETASENIKSKYPEDRIFVIVKQPETLLELVQFGFPLEEVTVGNINSTRGSRQIRKTICVTPQDEEVFHTLAAKGIKLTAQMVPTEEKTDLMKLL</sequence>
<evidence type="ECO:0000256" key="2">
    <source>
        <dbReference type="ARBA" id="ARBA00022448"/>
    </source>
</evidence>
<accession>B9Y568</accession>
<dbReference type="InterPro" id="IPR036667">
    <property type="entry name" value="PTS_IIB_sorbose-sp_sf"/>
</dbReference>
<keyword evidence="7" id="KW-0418">Kinase</keyword>
<dbReference type="OrthoDB" id="9788818at2"/>
<dbReference type="Pfam" id="PF03830">
    <property type="entry name" value="PTSIIB_sorb"/>
    <property type="match status" value="1"/>
</dbReference>
<name>B9Y568_9FIRM</name>
<evidence type="ECO:0000256" key="3">
    <source>
        <dbReference type="ARBA" id="ARBA00022490"/>
    </source>
</evidence>
<evidence type="ECO:0000313" key="9">
    <source>
        <dbReference type="EMBL" id="EEF68981.1"/>
    </source>
</evidence>
<keyword evidence="3" id="KW-0963">Cytoplasm</keyword>
<dbReference type="GO" id="GO:0016301">
    <property type="term" value="F:kinase activity"/>
    <property type="evidence" value="ECO:0007669"/>
    <property type="project" value="UniProtKB-KW"/>
</dbReference>
<dbReference type="GO" id="GO:0005737">
    <property type="term" value="C:cytoplasm"/>
    <property type="evidence" value="ECO:0007669"/>
    <property type="project" value="UniProtKB-SubCell"/>
</dbReference>
<dbReference type="AlphaFoldDB" id="B9Y568"/>
<dbReference type="eggNOG" id="COG3444">
    <property type="taxonomic scope" value="Bacteria"/>
</dbReference>
<dbReference type="STRING" id="545696.HOLDEFILI_00949"/>
<comment type="subcellular location">
    <subcellularLocation>
        <location evidence="1">Cytoplasm</location>
    </subcellularLocation>
</comment>
<dbReference type="Proteomes" id="UP000005950">
    <property type="component" value="Unassembled WGS sequence"/>
</dbReference>
<evidence type="ECO:0000256" key="6">
    <source>
        <dbReference type="ARBA" id="ARBA00022683"/>
    </source>
</evidence>
<reference evidence="9 10" key="1">
    <citation type="submission" date="2008-12" db="EMBL/GenBank/DDBJ databases">
        <authorList>
            <person name="Fulton L."/>
            <person name="Clifton S."/>
            <person name="Fulton B."/>
            <person name="Xu J."/>
            <person name="Minx P."/>
            <person name="Pepin K.H."/>
            <person name="Johnson M."/>
            <person name="Bhonagiri V."/>
            <person name="Nash W.E."/>
            <person name="Mardis E.R."/>
            <person name="Wilson R.K."/>
        </authorList>
    </citation>
    <scope>NUCLEOTIDE SEQUENCE [LARGE SCALE GENOMIC DNA]</scope>
    <source>
        <strain evidence="9 10">DSM 12042</strain>
    </source>
</reference>
<dbReference type="GO" id="GO:0009401">
    <property type="term" value="P:phosphoenolpyruvate-dependent sugar phosphotransferase system"/>
    <property type="evidence" value="ECO:0007669"/>
    <property type="project" value="UniProtKB-KW"/>
</dbReference>
<evidence type="ECO:0000259" key="8">
    <source>
        <dbReference type="PROSITE" id="PS51101"/>
    </source>
</evidence>
<keyword evidence="6" id="KW-0598">Phosphotransferase system</keyword>
<dbReference type="EMBL" id="ACCF01000054">
    <property type="protein sequence ID" value="EEF68981.1"/>
    <property type="molecule type" value="Genomic_DNA"/>
</dbReference>
<gene>
    <name evidence="9" type="ORF">HOLDEFILI_00949</name>
</gene>
<dbReference type="InterPro" id="IPR004720">
    <property type="entry name" value="PTS_IIB_sorbose-sp"/>
</dbReference>
<keyword evidence="4" id="KW-0762">Sugar transport</keyword>
<reference evidence="9 10" key="2">
    <citation type="submission" date="2009-02" db="EMBL/GenBank/DDBJ databases">
        <title>Draft genome sequence of Holdemania filiformis DSM 12042.</title>
        <authorList>
            <person name="Sudarsanam P."/>
            <person name="Ley R."/>
            <person name="Guruge J."/>
            <person name="Turnbaugh P.J."/>
            <person name="Mahowald M."/>
            <person name="Liep D."/>
            <person name="Gordon J."/>
        </authorList>
    </citation>
    <scope>NUCLEOTIDE SEQUENCE [LARGE SCALE GENOMIC DNA]</scope>
    <source>
        <strain evidence="9 10">DSM 12042</strain>
    </source>
</reference>
<evidence type="ECO:0000313" key="10">
    <source>
        <dbReference type="Proteomes" id="UP000005950"/>
    </source>
</evidence>
<feature type="domain" description="PTS EIIB type-4" evidence="8">
    <location>
        <begin position="1"/>
        <end position="156"/>
    </location>
</feature>
<keyword evidence="5" id="KW-0808">Transferase</keyword>